<proteinExistence type="predicted"/>
<organism evidence="1 2">
    <name type="scientific">Pistacia atlantica</name>
    <dbReference type="NCBI Taxonomy" id="434234"/>
    <lineage>
        <taxon>Eukaryota</taxon>
        <taxon>Viridiplantae</taxon>
        <taxon>Streptophyta</taxon>
        <taxon>Embryophyta</taxon>
        <taxon>Tracheophyta</taxon>
        <taxon>Spermatophyta</taxon>
        <taxon>Magnoliopsida</taxon>
        <taxon>eudicotyledons</taxon>
        <taxon>Gunneridae</taxon>
        <taxon>Pentapetalae</taxon>
        <taxon>rosids</taxon>
        <taxon>malvids</taxon>
        <taxon>Sapindales</taxon>
        <taxon>Anacardiaceae</taxon>
        <taxon>Pistacia</taxon>
    </lineage>
</organism>
<name>A0ACC1B2V7_9ROSI</name>
<dbReference type="Proteomes" id="UP001164250">
    <property type="component" value="Chromosome 7"/>
</dbReference>
<reference evidence="2" key="1">
    <citation type="journal article" date="2023" name="G3 (Bethesda)">
        <title>Genome assembly and association tests identify interacting loci associated with vigor, precocity, and sex in interspecific pistachio rootstocks.</title>
        <authorList>
            <person name="Palmer W."/>
            <person name="Jacygrad E."/>
            <person name="Sagayaradj S."/>
            <person name="Cavanaugh K."/>
            <person name="Han R."/>
            <person name="Bertier L."/>
            <person name="Beede B."/>
            <person name="Kafkas S."/>
            <person name="Golino D."/>
            <person name="Preece J."/>
            <person name="Michelmore R."/>
        </authorList>
    </citation>
    <scope>NUCLEOTIDE SEQUENCE [LARGE SCALE GENOMIC DNA]</scope>
</reference>
<keyword evidence="2" id="KW-1185">Reference proteome</keyword>
<dbReference type="EMBL" id="CM047903">
    <property type="protein sequence ID" value="KAJ0093237.1"/>
    <property type="molecule type" value="Genomic_DNA"/>
</dbReference>
<evidence type="ECO:0000313" key="2">
    <source>
        <dbReference type="Proteomes" id="UP001164250"/>
    </source>
</evidence>
<accession>A0ACC1B2V7</accession>
<sequence>MNSRKLSTVLIIFIISVAILSHVGVEATRVLQEDFANSNHLEIHSTSVYEKAKLTMGCWLLQASIGVLAPEAEATSSK</sequence>
<protein>
    <submittedName>
        <fullName evidence="1">Uncharacterized protein</fullName>
    </submittedName>
</protein>
<evidence type="ECO:0000313" key="1">
    <source>
        <dbReference type="EMBL" id="KAJ0093237.1"/>
    </source>
</evidence>
<comment type="caution">
    <text evidence="1">The sequence shown here is derived from an EMBL/GenBank/DDBJ whole genome shotgun (WGS) entry which is preliminary data.</text>
</comment>
<gene>
    <name evidence="1" type="ORF">Patl1_26658</name>
</gene>